<dbReference type="Proteomes" id="UP000661163">
    <property type="component" value="Unassembled WGS sequence"/>
</dbReference>
<protein>
    <recommendedName>
        <fullName evidence="3">Phage tail tape measure protein</fullName>
    </recommendedName>
</protein>
<organism evidence="1 2">
    <name type="scientific">Rhizobium ruizarguesonis</name>
    <dbReference type="NCBI Taxonomy" id="2081791"/>
    <lineage>
        <taxon>Bacteria</taxon>
        <taxon>Pseudomonadati</taxon>
        <taxon>Pseudomonadota</taxon>
        <taxon>Alphaproteobacteria</taxon>
        <taxon>Hyphomicrobiales</taxon>
        <taxon>Rhizobiaceae</taxon>
        <taxon>Rhizobium/Agrobacterium group</taxon>
        <taxon>Rhizobium</taxon>
    </lineage>
</organism>
<name>A0AAE4Z276_9HYPH</name>
<reference evidence="1 2" key="1">
    <citation type="submission" date="2019-12" db="EMBL/GenBank/DDBJ databases">
        <title>Rhizobium genotypes associated with high levels of biological nitrogen fixation by grain legumes in a temperate-maritime cropping system.</title>
        <authorList>
            <person name="Maluk M."/>
            <person name="Francesc Ferrando Molina F."/>
            <person name="Lopez Del Egido L."/>
            <person name="Lafos M."/>
            <person name="Langarica-Fuentes A."/>
            <person name="Gebre Yohannes G."/>
            <person name="Young M.W."/>
            <person name="Martin P."/>
            <person name="Gantlett R."/>
            <person name="Kenicer G."/>
            <person name="Hawes C."/>
            <person name="Begg G.S."/>
            <person name="Quilliam R.S."/>
            <person name="Squire G.R."/>
            <person name="Poole P.S."/>
            <person name="Young P.W."/>
            <person name="Iannetta P.M."/>
            <person name="James E.K."/>
        </authorList>
    </citation>
    <scope>NUCLEOTIDE SEQUENCE [LARGE SCALE GENOMIC DNA]</scope>
    <source>
        <strain evidence="1 2">JHI985</strain>
    </source>
</reference>
<feature type="non-terminal residue" evidence="1">
    <location>
        <position position="1"/>
    </location>
</feature>
<evidence type="ECO:0008006" key="3">
    <source>
        <dbReference type="Google" id="ProtNLM"/>
    </source>
</evidence>
<sequence length="131" mass="13235">WDSVRGGAAALWQDLVGLKDRFATMGGDLMDGLKNGIVSRLPNVREAIGGVADSVGSWFKEKLGIASPSRVMMQYGAWVSEGAAIGIEGGNPAIRKAAAGMVAAASIGLPAMAAGGPVPSIVQPSALTIDS</sequence>
<gene>
    <name evidence="1" type="ORF">GR217_37790</name>
</gene>
<proteinExistence type="predicted"/>
<comment type="caution">
    <text evidence="1">The sequence shown here is derived from an EMBL/GenBank/DDBJ whole genome shotgun (WGS) entry which is preliminary data.</text>
</comment>
<dbReference type="RefSeq" id="WP_204331074.1">
    <property type="nucleotide sequence ID" value="NZ_WUFC01000162.1"/>
</dbReference>
<evidence type="ECO:0000313" key="2">
    <source>
        <dbReference type="Proteomes" id="UP000661163"/>
    </source>
</evidence>
<dbReference type="EMBL" id="WUFC01000162">
    <property type="protein sequence ID" value="NEI53332.1"/>
    <property type="molecule type" value="Genomic_DNA"/>
</dbReference>
<accession>A0AAE4Z276</accession>
<dbReference type="AlphaFoldDB" id="A0AAE4Z276"/>
<evidence type="ECO:0000313" key="1">
    <source>
        <dbReference type="EMBL" id="NEI53332.1"/>
    </source>
</evidence>
<feature type="non-terminal residue" evidence="1">
    <location>
        <position position="131"/>
    </location>
</feature>